<sequence>MTLDQRNSSKLLWAIIGGLIVIVLVVLSYQWMSQNQSAEVTPEAQLLSQPAAPAAKAKAEPAVQLEEMPQQLVSEDILKQPVATNATLAKEEMAKLEDLQAQLDDQAALLNAQHADADELIRLKEEQIQLLEAQLKQQ</sequence>
<evidence type="ECO:0000313" key="4">
    <source>
        <dbReference type="Proteomes" id="UP000593812"/>
    </source>
</evidence>
<reference evidence="3 4" key="1">
    <citation type="submission" date="2020-02" db="EMBL/GenBank/DDBJ databases">
        <title>Tigecycline-resistant Acinetobacter species from pigs and migratory birds.</title>
        <authorList>
            <person name="Chen C."/>
            <person name="Sun J."/>
            <person name="Liao X.-P."/>
            <person name="Liu Y.-H."/>
        </authorList>
    </citation>
    <scope>NUCLEOTIDE SEQUENCE [LARGE SCALE GENOMIC DNA]</scope>
    <source>
        <strain evidence="3 4">C15_T</strain>
    </source>
</reference>
<dbReference type="EMBL" id="CP048654">
    <property type="protein sequence ID" value="QOW43262.1"/>
    <property type="molecule type" value="Genomic_DNA"/>
</dbReference>
<feature type="transmembrane region" description="Helical" evidence="2">
    <location>
        <begin position="12"/>
        <end position="32"/>
    </location>
</feature>
<gene>
    <name evidence="3" type="ORF">G0027_10645</name>
</gene>
<organism evidence="3 4">
    <name type="scientific">Acinetobacter indicus</name>
    <dbReference type="NCBI Taxonomy" id="756892"/>
    <lineage>
        <taxon>Bacteria</taxon>
        <taxon>Pseudomonadati</taxon>
        <taxon>Pseudomonadota</taxon>
        <taxon>Gammaproteobacteria</taxon>
        <taxon>Moraxellales</taxon>
        <taxon>Moraxellaceae</taxon>
        <taxon>Acinetobacter</taxon>
    </lineage>
</organism>
<dbReference type="AlphaFoldDB" id="A0A7S6VRE5"/>
<keyword evidence="1" id="KW-0175">Coiled coil</keyword>
<keyword evidence="2" id="KW-0812">Transmembrane</keyword>
<keyword evidence="2" id="KW-0472">Membrane</keyword>
<name>A0A7S6VRE5_9GAMM</name>
<evidence type="ECO:0000256" key="1">
    <source>
        <dbReference type="SAM" id="Coils"/>
    </source>
</evidence>
<keyword evidence="2" id="KW-1133">Transmembrane helix</keyword>
<dbReference type="Proteomes" id="UP000593812">
    <property type="component" value="Chromosome"/>
</dbReference>
<evidence type="ECO:0000256" key="2">
    <source>
        <dbReference type="SAM" id="Phobius"/>
    </source>
</evidence>
<evidence type="ECO:0000313" key="3">
    <source>
        <dbReference type="EMBL" id="QOW43262.1"/>
    </source>
</evidence>
<dbReference type="RefSeq" id="WP_160232303.1">
    <property type="nucleotide sequence ID" value="NZ_CP045131.1"/>
</dbReference>
<protein>
    <submittedName>
        <fullName evidence="3">Uncharacterized protein</fullName>
    </submittedName>
</protein>
<accession>A0A7S6VRE5</accession>
<feature type="coiled-coil region" evidence="1">
    <location>
        <begin position="86"/>
        <end position="134"/>
    </location>
</feature>
<proteinExistence type="predicted"/>